<dbReference type="GO" id="GO:0006400">
    <property type="term" value="P:tRNA modification"/>
    <property type="evidence" value="ECO:0007669"/>
    <property type="project" value="TreeGrafter"/>
</dbReference>
<keyword evidence="4 10" id="KW-0808">Transferase</keyword>
<evidence type="ECO:0000313" key="14">
    <source>
        <dbReference type="EMBL" id="OOZ35736.1"/>
    </source>
</evidence>
<evidence type="ECO:0000313" key="15">
    <source>
        <dbReference type="Proteomes" id="UP000190896"/>
    </source>
</evidence>
<reference evidence="14 15" key="1">
    <citation type="submission" date="2016-11" db="EMBL/GenBank/DDBJ databases">
        <title>Mixed transmission modes and dynamic genome evolution in an obligate animal-bacterial symbiosis.</title>
        <authorList>
            <person name="Russell S.L."/>
            <person name="Corbett-Detig R.B."/>
            <person name="Cavanaugh C.M."/>
        </authorList>
    </citation>
    <scope>NUCLEOTIDE SEQUENCE [LARGE SCALE GENOMIC DNA]</scope>
    <source>
        <strain evidence="14">Se-Cadez</strain>
    </source>
</reference>
<feature type="region of interest" description="Interaction with substrate tRNA" evidence="10">
    <location>
        <begin position="165"/>
        <end position="169"/>
    </location>
</feature>
<keyword evidence="5 10" id="KW-0819">tRNA processing</keyword>
<evidence type="ECO:0000256" key="1">
    <source>
        <dbReference type="ARBA" id="ARBA00001946"/>
    </source>
</evidence>
<dbReference type="GO" id="GO:0052381">
    <property type="term" value="F:tRNA dimethylallyltransferase activity"/>
    <property type="evidence" value="ECO:0007669"/>
    <property type="project" value="UniProtKB-UniRule"/>
</dbReference>
<feature type="binding site" evidence="10">
    <location>
        <begin position="18"/>
        <end position="23"/>
    </location>
    <ligand>
        <name>substrate</name>
    </ligand>
</feature>
<feature type="binding site" evidence="10">
    <location>
        <begin position="16"/>
        <end position="23"/>
    </location>
    <ligand>
        <name>ATP</name>
        <dbReference type="ChEBI" id="CHEBI:30616"/>
    </ligand>
</feature>
<keyword evidence="8 10" id="KW-0460">Magnesium</keyword>
<evidence type="ECO:0000256" key="10">
    <source>
        <dbReference type="HAMAP-Rule" id="MF_00185"/>
    </source>
</evidence>
<keyword evidence="6 10" id="KW-0547">Nucleotide-binding</keyword>
<dbReference type="InterPro" id="IPR039657">
    <property type="entry name" value="Dimethylallyltransferase"/>
</dbReference>
<dbReference type="Gene3D" id="1.10.20.140">
    <property type="match status" value="1"/>
</dbReference>
<dbReference type="RefSeq" id="WP_078487977.1">
    <property type="nucleotide sequence ID" value="NZ_MPRJ01000080.1"/>
</dbReference>
<dbReference type="InterPro" id="IPR027417">
    <property type="entry name" value="P-loop_NTPase"/>
</dbReference>
<dbReference type="Pfam" id="PF01715">
    <property type="entry name" value="IPPT"/>
    <property type="match status" value="1"/>
</dbReference>
<dbReference type="OrthoDB" id="9776390at2"/>
<dbReference type="AlphaFoldDB" id="A0A1T2KSQ8"/>
<accession>A0A1T2KSQ8</accession>
<evidence type="ECO:0000256" key="11">
    <source>
        <dbReference type="RuleBase" id="RU003783"/>
    </source>
</evidence>
<evidence type="ECO:0000256" key="6">
    <source>
        <dbReference type="ARBA" id="ARBA00022741"/>
    </source>
</evidence>
<evidence type="ECO:0000256" key="2">
    <source>
        <dbReference type="ARBA" id="ARBA00003213"/>
    </source>
</evidence>
<dbReference type="InterPro" id="IPR018022">
    <property type="entry name" value="IPT"/>
</dbReference>
<dbReference type="PANTHER" id="PTHR11088:SF60">
    <property type="entry name" value="TRNA DIMETHYLALLYLTRANSFERASE"/>
    <property type="match status" value="1"/>
</dbReference>
<protein>
    <recommendedName>
        <fullName evidence="10">tRNA dimethylallyltransferase</fullName>
        <ecNumber evidence="10">2.5.1.75</ecNumber>
    </recommendedName>
    <alternativeName>
        <fullName evidence="10">Dimethylallyl diphosphate:tRNA dimethylallyltransferase</fullName>
        <shortName evidence="10">DMAPP:tRNA dimethylallyltransferase</shortName>
        <shortName evidence="10">DMATase</shortName>
    </alternativeName>
    <alternativeName>
        <fullName evidence="10">Isopentenyl-diphosphate:tRNA isopentenyltransferase</fullName>
        <shortName evidence="10">IPP transferase</shortName>
        <shortName evidence="10">IPPT</shortName>
        <shortName evidence="10">IPTase</shortName>
    </alternativeName>
</protein>
<proteinExistence type="inferred from homology"/>
<dbReference type="EMBL" id="MPRJ01000080">
    <property type="protein sequence ID" value="OOZ35736.1"/>
    <property type="molecule type" value="Genomic_DNA"/>
</dbReference>
<comment type="catalytic activity">
    <reaction evidence="9 10 11">
        <text>adenosine(37) in tRNA + dimethylallyl diphosphate = N(6)-dimethylallyladenosine(37) in tRNA + diphosphate</text>
        <dbReference type="Rhea" id="RHEA:26482"/>
        <dbReference type="Rhea" id="RHEA-COMP:10162"/>
        <dbReference type="Rhea" id="RHEA-COMP:10375"/>
        <dbReference type="ChEBI" id="CHEBI:33019"/>
        <dbReference type="ChEBI" id="CHEBI:57623"/>
        <dbReference type="ChEBI" id="CHEBI:74411"/>
        <dbReference type="ChEBI" id="CHEBI:74415"/>
        <dbReference type="EC" id="2.5.1.75"/>
    </reaction>
</comment>
<comment type="similarity">
    <text evidence="3 10 13">Belongs to the IPP transferase family.</text>
</comment>
<comment type="subunit">
    <text evidence="10">Monomer.</text>
</comment>
<feature type="site" description="Interaction with substrate tRNA" evidence="10">
    <location>
        <position position="129"/>
    </location>
</feature>
<sequence length="315" mass="35170">MGGSTDSLPLAIFLMGPTASGKTDLAIQLVEHLPCDIISVDSALVYRGMDIGTAKPSAEELARAPHRLIDICDPAEAYSAAQFREDALREMAEITAAGGIPLLVGGTMLYFRALQYGLSELPAANSAVRARLEQDAALHGWQAMHERLTTVDPEAARRIHPNDPQRIQRALEVYEITGNTLSELQDRDGEQQLPYRIIKLVRAPKSREVLHQRIAERFHKMLELGFEAEVRELLKGGNLVPDMPSMRSVGYRQMLKYILGEWDRETMIERGIIATRQLAKRQFTWLRADQEAHWLGEEAGDVLGQVLKIIAADQI</sequence>
<feature type="region of interest" description="Interaction with substrate tRNA" evidence="10">
    <location>
        <begin position="41"/>
        <end position="44"/>
    </location>
</feature>
<evidence type="ECO:0000256" key="12">
    <source>
        <dbReference type="RuleBase" id="RU003784"/>
    </source>
</evidence>
<dbReference type="SUPFAM" id="SSF52540">
    <property type="entry name" value="P-loop containing nucleoside triphosphate hydrolases"/>
    <property type="match status" value="2"/>
</dbReference>
<dbReference type="GO" id="GO:0005524">
    <property type="term" value="F:ATP binding"/>
    <property type="evidence" value="ECO:0007669"/>
    <property type="project" value="UniProtKB-UniRule"/>
</dbReference>
<dbReference type="HAMAP" id="MF_00185">
    <property type="entry name" value="IPP_trans"/>
    <property type="match status" value="1"/>
</dbReference>
<comment type="caution">
    <text evidence="10">Lacks conserved residue(s) required for the propagation of feature annotation.</text>
</comment>
<comment type="function">
    <text evidence="2 10 12">Catalyzes the transfer of a dimethylallyl group onto the adenine at position 37 in tRNAs that read codons beginning with uridine, leading to the formation of N6-(dimethylallyl)adenosine (i(6)A).</text>
</comment>
<evidence type="ECO:0000256" key="3">
    <source>
        <dbReference type="ARBA" id="ARBA00005842"/>
    </source>
</evidence>
<dbReference type="Gene3D" id="3.40.50.300">
    <property type="entry name" value="P-loop containing nucleotide triphosphate hydrolases"/>
    <property type="match status" value="1"/>
</dbReference>
<keyword evidence="15" id="KW-1185">Reference proteome</keyword>
<dbReference type="FunFam" id="1.10.20.140:FF:000001">
    <property type="entry name" value="tRNA dimethylallyltransferase"/>
    <property type="match status" value="1"/>
</dbReference>
<dbReference type="EC" id="2.5.1.75" evidence="10"/>
<evidence type="ECO:0000256" key="13">
    <source>
        <dbReference type="RuleBase" id="RU003785"/>
    </source>
</evidence>
<comment type="caution">
    <text evidence="14">The sequence shown here is derived from an EMBL/GenBank/DDBJ whole genome shotgun (WGS) entry which is preliminary data.</text>
</comment>
<dbReference type="Proteomes" id="UP000190896">
    <property type="component" value="Unassembled WGS sequence"/>
</dbReference>
<gene>
    <name evidence="10" type="primary">miaA</name>
    <name evidence="14" type="ORF">BOW51_10580</name>
</gene>
<evidence type="ECO:0000256" key="9">
    <source>
        <dbReference type="ARBA" id="ARBA00049563"/>
    </source>
</evidence>
<feature type="site" description="Interaction with substrate tRNA" evidence="10">
    <location>
        <position position="107"/>
    </location>
</feature>
<keyword evidence="7 10" id="KW-0067">ATP-binding</keyword>
<name>A0A1T2KSQ8_9GAMM</name>
<evidence type="ECO:0000256" key="4">
    <source>
        <dbReference type="ARBA" id="ARBA00022679"/>
    </source>
</evidence>
<comment type="cofactor">
    <cofactor evidence="1 10">
        <name>Mg(2+)</name>
        <dbReference type="ChEBI" id="CHEBI:18420"/>
    </cofactor>
</comment>
<organism evidence="14 15">
    <name type="scientific">Solemya velesiana gill symbiont</name>
    <dbReference type="NCBI Taxonomy" id="1918948"/>
    <lineage>
        <taxon>Bacteria</taxon>
        <taxon>Pseudomonadati</taxon>
        <taxon>Pseudomonadota</taxon>
        <taxon>Gammaproteobacteria</taxon>
        <taxon>sulfur-oxidizing symbionts</taxon>
    </lineage>
</organism>
<dbReference type="PANTHER" id="PTHR11088">
    <property type="entry name" value="TRNA DIMETHYLALLYLTRANSFERASE"/>
    <property type="match status" value="1"/>
</dbReference>
<evidence type="ECO:0000256" key="5">
    <source>
        <dbReference type="ARBA" id="ARBA00022694"/>
    </source>
</evidence>
<dbReference type="NCBIfam" id="TIGR00174">
    <property type="entry name" value="miaA"/>
    <property type="match status" value="1"/>
</dbReference>
<evidence type="ECO:0000256" key="8">
    <source>
        <dbReference type="ARBA" id="ARBA00022842"/>
    </source>
</evidence>
<evidence type="ECO:0000256" key="7">
    <source>
        <dbReference type="ARBA" id="ARBA00022840"/>
    </source>
</evidence>